<name>A0A0R3TJI0_RODNA</name>
<evidence type="ECO:0000313" key="2">
    <source>
        <dbReference type="EMBL" id="VDO03095.1"/>
    </source>
</evidence>
<accession>A0A0R3TJI0</accession>
<keyword evidence="3" id="KW-1185">Reference proteome</keyword>
<feature type="region of interest" description="Disordered" evidence="1">
    <location>
        <begin position="1"/>
        <end position="157"/>
    </location>
</feature>
<feature type="compositionally biased region" description="Polar residues" evidence="1">
    <location>
        <begin position="14"/>
        <end position="25"/>
    </location>
</feature>
<evidence type="ECO:0000313" key="3">
    <source>
        <dbReference type="Proteomes" id="UP000278807"/>
    </source>
</evidence>
<feature type="compositionally biased region" description="Low complexity" evidence="1">
    <location>
        <begin position="103"/>
        <end position="135"/>
    </location>
</feature>
<evidence type="ECO:0000313" key="4">
    <source>
        <dbReference type="WBParaSite" id="HNAJ_0000723901-mRNA-1"/>
    </source>
</evidence>
<dbReference type="WBParaSite" id="HNAJ_0000723901-mRNA-1">
    <property type="protein sequence ID" value="HNAJ_0000723901-mRNA-1"/>
    <property type="gene ID" value="HNAJ_0000723901"/>
</dbReference>
<feature type="compositionally biased region" description="Pro residues" evidence="1">
    <location>
        <begin position="91"/>
        <end position="102"/>
    </location>
</feature>
<gene>
    <name evidence="2" type="ORF">HNAJ_LOCUS7235</name>
</gene>
<evidence type="ECO:0000256" key="1">
    <source>
        <dbReference type="SAM" id="MobiDB-lite"/>
    </source>
</evidence>
<reference evidence="4" key="1">
    <citation type="submission" date="2017-02" db="UniProtKB">
        <authorList>
            <consortium name="WormBaseParasite"/>
        </authorList>
    </citation>
    <scope>IDENTIFICATION</scope>
</reference>
<proteinExistence type="predicted"/>
<organism evidence="4">
    <name type="scientific">Rodentolepis nana</name>
    <name type="common">Dwarf tapeworm</name>
    <name type="synonym">Hymenolepis nana</name>
    <dbReference type="NCBI Taxonomy" id="102285"/>
    <lineage>
        <taxon>Eukaryota</taxon>
        <taxon>Metazoa</taxon>
        <taxon>Spiralia</taxon>
        <taxon>Lophotrochozoa</taxon>
        <taxon>Platyhelminthes</taxon>
        <taxon>Cestoda</taxon>
        <taxon>Eucestoda</taxon>
        <taxon>Cyclophyllidea</taxon>
        <taxon>Hymenolepididae</taxon>
        <taxon>Rodentolepis</taxon>
    </lineage>
</organism>
<sequence length="157" mass="16234">MALHTGTMGGLGQVNGSLLEANSNVGGPDPSQAPPTVSAQSQQPPPSGFMKYAAPFGAPHQGHTNPGGDPYANGGGGGMMPTAYSEESGQPQPPQLQPPPNISPNTTQQQQPPTAATPNTMQQQQQFVQSNQQQQRMIHPPPPPTAIDPSESVLLSV</sequence>
<dbReference type="Proteomes" id="UP000278807">
    <property type="component" value="Unassembled WGS sequence"/>
</dbReference>
<dbReference type="EMBL" id="UZAE01012021">
    <property type="protein sequence ID" value="VDO03095.1"/>
    <property type="molecule type" value="Genomic_DNA"/>
</dbReference>
<reference evidence="2 3" key="2">
    <citation type="submission" date="2018-11" db="EMBL/GenBank/DDBJ databases">
        <authorList>
            <consortium name="Pathogen Informatics"/>
        </authorList>
    </citation>
    <scope>NUCLEOTIDE SEQUENCE [LARGE SCALE GENOMIC DNA]</scope>
</reference>
<dbReference type="AlphaFoldDB" id="A0A0R3TJI0"/>
<protein>
    <submittedName>
        <fullName evidence="4">LIM interaction domain-containing protein</fullName>
    </submittedName>
</protein>